<feature type="region of interest" description="Disordered" evidence="1">
    <location>
        <begin position="112"/>
        <end position="144"/>
    </location>
</feature>
<evidence type="ECO:0000256" key="1">
    <source>
        <dbReference type="SAM" id="MobiDB-lite"/>
    </source>
</evidence>
<reference evidence="2" key="1">
    <citation type="journal article" date="2014" name="PLoS ONE">
        <title>Transcriptome-Based Identification of ABC Transporters in the Western Tarnished Plant Bug Lygus hesperus.</title>
        <authorList>
            <person name="Hull J.J."/>
            <person name="Chaney K."/>
            <person name="Geib S.M."/>
            <person name="Fabrick J.A."/>
            <person name="Brent C.S."/>
            <person name="Walsh D."/>
            <person name="Lavine L.C."/>
        </authorList>
    </citation>
    <scope>NUCLEOTIDE SEQUENCE</scope>
</reference>
<name>A0A0A9YQV6_LYGHE</name>
<sequence length="144" mass="15642">MLEKISELASSNANTVEQLLPGMETRFETLARDFNHIQSRTKHVGKKILKNQREMETFLTCLCGAASPMPFGGGRGHGSRGLDKQQTTYYCAGINQCNYFSQCESHAPGPFTSTVSPSITPSQSSIRPGDVVVDPDDTDTAKIG</sequence>
<accession>A0A0A9YQV6</accession>
<dbReference type="EMBL" id="GBRD01012641">
    <property type="protein sequence ID" value="JAG53183.1"/>
    <property type="molecule type" value="Transcribed_RNA"/>
</dbReference>
<evidence type="ECO:0000313" key="3">
    <source>
        <dbReference type="EMBL" id="JAG53183.1"/>
    </source>
</evidence>
<evidence type="ECO:0000313" key="2">
    <source>
        <dbReference type="EMBL" id="JAG35437.1"/>
    </source>
</evidence>
<protein>
    <submittedName>
        <fullName evidence="2">Glycine--tRNA ligase alpha subunit</fullName>
    </submittedName>
</protein>
<proteinExistence type="predicted"/>
<dbReference type="GO" id="GO:0016874">
    <property type="term" value="F:ligase activity"/>
    <property type="evidence" value="ECO:0007669"/>
    <property type="project" value="UniProtKB-KW"/>
</dbReference>
<dbReference type="EMBL" id="GBHO01008167">
    <property type="protein sequence ID" value="JAG35437.1"/>
    <property type="molecule type" value="Transcribed_RNA"/>
</dbReference>
<organism evidence="2">
    <name type="scientific">Lygus hesperus</name>
    <name type="common">Western plant bug</name>
    <dbReference type="NCBI Taxonomy" id="30085"/>
    <lineage>
        <taxon>Eukaryota</taxon>
        <taxon>Metazoa</taxon>
        <taxon>Ecdysozoa</taxon>
        <taxon>Arthropoda</taxon>
        <taxon>Hexapoda</taxon>
        <taxon>Insecta</taxon>
        <taxon>Pterygota</taxon>
        <taxon>Neoptera</taxon>
        <taxon>Paraneoptera</taxon>
        <taxon>Hemiptera</taxon>
        <taxon>Heteroptera</taxon>
        <taxon>Panheteroptera</taxon>
        <taxon>Cimicomorpha</taxon>
        <taxon>Miridae</taxon>
        <taxon>Mirini</taxon>
        <taxon>Lygus</taxon>
    </lineage>
</organism>
<feature type="compositionally biased region" description="Polar residues" evidence="1">
    <location>
        <begin position="112"/>
        <end position="126"/>
    </location>
</feature>
<reference evidence="2" key="2">
    <citation type="submission" date="2014-07" db="EMBL/GenBank/DDBJ databases">
        <authorList>
            <person name="Hull J."/>
        </authorList>
    </citation>
    <scope>NUCLEOTIDE SEQUENCE</scope>
</reference>
<dbReference type="AlphaFoldDB" id="A0A0A9YQV6"/>
<keyword evidence="2" id="KW-0436">Ligase</keyword>
<reference evidence="3" key="3">
    <citation type="submission" date="2014-09" db="EMBL/GenBank/DDBJ databases">
        <authorList>
            <person name="Magalhaes I.L.F."/>
            <person name="Oliveira U."/>
            <person name="Santos F.R."/>
            <person name="Vidigal T.H.D.A."/>
            <person name="Brescovit A.D."/>
            <person name="Santos A.J."/>
        </authorList>
    </citation>
    <scope>NUCLEOTIDE SEQUENCE</scope>
</reference>
<gene>
    <name evidence="2" type="primary">glyQ_0</name>
    <name evidence="2" type="ORF">CM83_100264</name>
</gene>